<dbReference type="InterPro" id="IPR029903">
    <property type="entry name" value="RmlD-like-bd"/>
</dbReference>
<dbReference type="EMBL" id="AGXN01000005">
    <property type="protein sequence ID" value="EIY99519.1"/>
    <property type="molecule type" value="Genomic_DNA"/>
</dbReference>
<dbReference type="GO" id="GO:0008831">
    <property type="term" value="F:dTDP-4-dehydrorhamnose reductase activity"/>
    <property type="evidence" value="ECO:0007669"/>
    <property type="project" value="UniProtKB-EC"/>
</dbReference>
<dbReference type="Gene3D" id="3.40.50.720">
    <property type="entry name" value="NAD(P)-binding Rossmann-like Domain"/>
    <property type="match status" value="1"/>
</dbReference>
<comment type="function">
    <text evidence="6">Catalyzes the reduction of dTDP-6-deoxy-L-lyxo-4-hexulose to yield dTDP-L-rhamnose.</text>
</comment>
<dbReference type="UniPathway" id="UPA00124"/>
<dbReference type="PATRIC" id="fig|997883.3.peg.872"/>
<dbReference type="EC" id="1.1.1.133" evidence="3 6"/>
<reference evidence="8 9" key="1">
    <citation type="submission" date="2012-02" db="EMBL/GenBank/DDBJ databases">
        <title>The Genome Sequence of Bacteroides fragilis CL07T12C05.</title>
        <authorList>
            <consortium name="The Broad Institute Genome Sequencing Platform"/>
            <person name="Earl A."/>
            <person name="Ward D."/>
            <person name="Feldgarden M."/>
            <person name="Gevers D."/>
            <person name="Zitomersky N.L."/>
            <person name="Coyne M.J."/>
            <person name="Comstock L.E."/>
            <person name="Young S.K."/>
            <person name="Zeng Q."/>
            <person name="Gargeya S."/>
            <person name="Fitzgerald M."/>
            <person name="Haas B."/>
            <person name="Abouelleil A."/>
            <person name="Alvarado L."/>
            <person name="Arachchi H.M."/>
            <person name="Berlin A."/>
            <person name="Chapman S.B."/>
            <person name="Gearin G."/>
            <person name="Goldberg J."/>
            <person name="Griggs A."/>
            <person name="Gujja S."/>
            <person name="Hansen M."/>
            <person name="Heiman D."/>
            <person name="Howarth C."/>
            <person name="Larimer J."/>
            <person name="Lui A."/>
            <person name="MacDonald P.J.P."/>
            <person name="McCowen C."/>
            <person name="Montmayeur A."/>
            <person name="Murphy C."/>
            <person name="Neiman D."/>
            <person name="Pearson M."/>
            <person name="Priest M."/>
            <person name="Roberts A."/>
            <person name="Saif S."/>
            <person name="Shea T."/>
            <person name="Sisk P."/>
            <person name="Stolte C."/>
            <person name="Sykes S."/>
            <person name="Wortman J."/>
            <person name="Nusbaum C."/>
            <person name="Birren B."/>
        </authorList>
    </citation>
    <scope>NUCLEOTIDE SEQUENCE [LARGE SCALE GENOMIC DNA]</scope>
    <source>
        <strain evidence="8 9">CL07T12C05</strain>
    </source>
</reference>
<evidence type="ECO:0000256" key="4">
    <source>
        <dbReference type="ARBA" id="ARBA00017099"/>
    </source>
</evidence>
<evidence type="ECO:0000256" key="1">
    <source>
        <dbReference type="ARBA" id="ARBA00004781"/>
    </source>
</evidence>
<organism evidence="8 9">
    <name type="scientific">Bacteroides fragilis CL07T12C05</name>
    <dbReference type="NCBI Taxonomy" id="997883"/>
    <lineage>
        <taxon>Bacteria</taxon>
        <taxon>Pseudomonadati</taxon>
        <taxon>Bacteroidota</taxon>
        <taxon>Bacteroidia</taxon>
        <taxon>Bacteroidales</taxon>
        <taxon>Bacteroidaceae</taxon>
        <taxon>Bacteroides</taxon>
    </lineage>
</organism>
<dbReference type="GO" id="GO:0019305">
    <property type="term" value="P:dTDP-rhamnose biosynthetic process"/>
    <property type="evidence" value="ECO:0007669"/>
    <property type="project" value="UniProtKB-UniPathway"/>
</dbReference>
<evidence type="ECO:0000313" key="9">
    <source>
        <dbReference type="Proteomes" id="UP000003879"/>
    </source>
</evidence>
<dbReference type="AlphaFoldDB" id="A0A0E2AVB1"/>
<dbReference type="PANTHER" id="PTHR10491:SF4">
    <property type="entry name" value="METHIONINE ADENOSYLTRANSFERASE 2 SUBUNIT BETA"/>
    <property type="match status" value="1"/>
</dbReference>
<dbReference type="Pfam" id="PF04321">
    <property type="entry name" value="RmlD_sub_bind"/>
    <property type="match status" value="1"/>
</dbReference>
<keyword evidence="6" id="KW-0521">NADP</keyword>
<evidence type="ECO:0000259" key="7">
    <source>
        <dbReference type="Pfam" id="PF04321"/>
    </source>
</evidence>
<sequence length="148" mass="16339">MNVLVTGVNGQLGNEMRIISKDSDDRYIFTDVVEQDGVETTMFDITDLEAIRQQVKAHQINAIVNCAAFTNVDAAESNEALAEKLNADVPENLAKAMKEVDGLLIQISTDYVFDKESYNTPCREDQQVTPTGVYGLTKLHGEQKIIAT</sequence>
<evidence type="ECO:0000256" key="5">
    <source>
        <dbReference type="ARBA" id="ARBA00048200"/>
    </source>
</evidence>
<gene>
    <name evidence="8" type="ORF">HMPREF1056_00820</name>
</gene>
<dbReference type="SUPFAM" id="SSF51735">
    <property type="entry name" value="NAD(P)-binding Rossmann-fold domains"/>
    <property type="match status" value="1"/>
</dbReference>
<feature type="domain" description="RmlD-like substrate binding" evidence="7">
    <location>
        <begin position="1"/>
        <end position="146"/>
    </location>
</feature>
<evidence type="ECO:0000256" key="2">
    <source>
        <dbReference type="ARBA" id="ARBA00010944"/>
    </source>
</evidence>
<dbReference type="InterPro" id="IPR005913">
    <property type="entry name" value="dTDP_dehydrorham_reduct"/>
</dbReference>
<comment type="caution">
    <text evidence="8">The sequence shown here is derived from an EMBL/GenBank/DDBJ whole genome shotgun (WGS) entry which is preliminary data.</text>
</comment>
<comment type="catalytic activity">
    <reaction evidence="5">
        <text>dTDP-beta-L-rhamnose + NADP(+) = dTDP-4-dehydro-beta-L-rhamnose + NADPH + H(+)</text>
        <dbReference type="Rhea" id="RHEA:21796"/>
        <dbReference type="ChEBI" id="CHEBI:15378"/>
        <dbReference type="ChEBI" id="CHEBI:57510"/>
        <dbReference type="ChEBI" id="CHEBI:57783"/>
        <dbReference type="ChEBI" id="CHEBI:58349"/>
        <dbReference type="ChEBI" id="CHEBI:62830"/>
        <dbReference type="EC" id="1.1.1.133"/>
    </reaction>
</comment>
<comment type="pathway">
    <text evidence="1 6">Carbohydrate biosynthesis; dTDP-L-rhamnose biosynthesis.</text>
</comment>
<evidence type="ECO:0000256" key="6">
    <source>
        <dbReference type="RuleBase" id="RU364082"/>
    </source>
</evidence>
<dbReference type="HOGENOM" id="CLU_130179_0_0_10"/>
<proteinExistence type="inferred from homology"/>
<name>A0A0E2AVB1_BACFG</name>
<comment type="similarity">
    <text evidence="2 6">Belongs to the dTDP-4-dehydrorhamnose reductase family.</text>
</comment>
<dbReference type="InterPro" id="IPR036291">
    <property type="entry name" value="NAD(P)-bd_dom_sf"/>
</dbReference>
<keyword evidence="6" id="KW-0560">Oxidoreductase</keyword>
<dbReference type="Proteomes" id="UP000003879">
    <property type="component" value="Unassembled WGS sequence"/>
</dbReference>
<protein>
    <recommendedName>
        <fullName evidence="4 6">dTDP-4-dehydrorhamnose reductase</fullName>
        <ecNumber evidence="3 6">1.1.1.133</ecNumber>
    </recommendedName>
</protein>
<dbReference type="GO" id="GO:0005829">
    <property type="term" value="C:cytosol"/>
    <property type="evidence" value="ECO:0007669"/>
    <property type="project" value="TreeGrafter"/>
</dbReference>
<dbReference type="PANTHER" id="PTHR10491">
    <property type="entry name" value="DTDP-4-DEHYDRORHAMNOSE REDUCTASE"/>
    <property type="match status" value="1"/>
</dbReference>
<evidence type="ECO:0000313" key="8">
    <source>
        <dbReference type="EMBL" id="EIY99519.1"/>
    </source>
</evidence>
<evidence type="ECO:0000256" key="3">
    <source>
        <dbReference type="ARBA" id="ARBA00012929"/>
    </source>
</evidence>
<accession>A0A0E2AVB1</accession>